<gene>
    <name evidence="1" type="ORF">OVA965_LOCUS40378</name>
    <name evidence="2" type="ORF">TMI583_LOCUS41805</name>
</gene>
<proteinExistence type="predicted"/>
<dbReference type="AlphaFoldDB" id="A0A8S2UWA7"/>
<comment type="caution">
    <text evidence="2">The sequence shown here is derived from an EMBL/GenBank/DDBJ whole genome shotgun (WGS) entry which is preliminary data.</text>
</comment>
<dbReference type="EMBL" id="CAJNOK010043861">
    <property type="protein sequence ID" value="CAF1571336.1"/>
    <property type="molecule type" value="Genomic_DNA"/>
</dbReference>
<sequence length="47" mass="5219">MSHPDSIRLRRTNIAIVDKLNNSDNPMVSNLSTIDDQLGNTVKHTVS</sequence>
<evidence type="ECO:0000313" key="3">
    <source>
        <dbReference type="Proteomes" id="UP000682733"/>
    </source>
</evidence>
<protein>
    <submittedName>
        <fullName evidence="2">Uncharacterized protein</fullName>
    </submittedName>
</protein>
<accession>A0A8S2UWA7</accession>
<evidence type="ECO:0000313" key="2">
    <source>
        <dbReference type="EMBL" id="CAF4366074.1"/>
    </source>
</evidence>
<name>A0A8S2UWA7_9BILA</name>
<feature type="non-terminal residue" evidence="2">
    <location>
        <position position="47"/>
    </location>
</feature>
<dbReference type="Proteomes" id="UP000682733">
    <property type="component" value="Unassembled WGS sequence"/>
</dbReference>
<dbReference type="EMBL" id="CAJOBA010066656">
    <property type="protein sequence ID" value="CAF4366074.1"/>
    <property type="molecule type" value="Genomic_DNA"/>
</dbReference>
<reference evidence="2" key="1">
    <citation type="submission" date="2021-02" db="EMBL/GenBank/DDBJ databases">
        <authorList>
            <person name="Nowell W R."/>
        </authorList>
    </citation>
    <scope>NUCLEOTIDE SEQUENCE</scope>
</reference>
<organism evidence="2 3">
    <name type="scientific">Didymodactylos carnosus</name>
    <dbReference type="NCBI Taxonomy" id="1234261"/>
    <lineage>
        <taxon>Eukaryota</taxon>
        <taxon>Metazoa</taxon>
        <taxon>Spiralia</taxon>
        <taxon>Gnathifera</taxon>
        <taxon>Rotifera</taxon>
        <taxon>Eurotatoria</taxon>
        <taxon>Bdelloidea</taxon>
        <taxon>Philodinida</taxon>
        <taxon>Philodinidae</taxon>
        <taxon>Didymodactylos</taxon>
    </lineage>
</organism>
<evidence type="ECO:0000313" key="1">
    <source>
        <dbReference type="EMBL" id="CAF1571336.1"/>
    </source>
</evidence>
<dbReference type="Proteomes" id="UP000677228">
    <property type="component" value="Unassembled WGS sequence"/>
</dbReference>